<feature type="region of interest" description="Disordered" evidence="1">
    <location>
        <begin position="961"/>
        <end position="998"/>
    </location>
</feature>
<sequence length="1063" mass="114832">MADDALPEAVAAALPSAIENASAWRNFTLWTQQLGLTINMSRLAPSLEHLVMAGPRMVMKLGKLGSFISFPDAIDGFGQRVVPDAPDLDAFSAAATAAAGDLADTLTSAASASASASDSASIAAAAAAAADAVTENPAAFLSRVSTEGAKSLGGVFSYATSKWALSCIAMAVIFNRTHIFAATRRRLQLKWHVRLLLRAGPLILLLLQARWLLQSIQCQTSPDFAELRWANASKSSELMFSYPNPVFNKLSSALLLGASDAESCRSVKMVPWDDRAHPELSGSLSRLWPLFETFCVSQFVEVLSCAVQGRPVAAETGMTIFEHSLAFAEADASISNQLGWSLSANGTSGDPSALESKMALTRAMILKRVNTAPEVLLVAFFSAMSHATSHILGILNVQSKYRLFSTGFWGLCFMAGLLWSAFRFSIDDPAAQGLLRFPTVCIIGFIPHVLILLGIFSCGVVYVSALTLSALASPNRGPDGEQLSVLQRIVRAHGNMQANVSLSEIRIRTDMDFYTALLRAGFGAINMASEAVYLNEDQPVNLASHTWLEEERLRELEELRMQWISGGIPGSHFDSVGTIGLVPIKDGQAGAASGYAREKAAQQVPKAVATGRRTRNGVGAAERSARWLIAFEYLMHVFRLVLVVWASFTLRFLALFGMRTSPRWLHRLSQAPKHEPASKKKSSRRDRLAVDILPQGRGVYLTIPHKDDIDVEEELRRWMRSGDRRLAEPQPIDEADLDSKLYDHFARGGFWGERDSSGDYVPPAGTDADDMTDTTSVISTTETASELDWESAPEEEDGDDDHDADALGDGQRTPTQQHYHHQQPQQQPFAPRSFASAVASARASREPTPAPDNDDAIPLSAADLVRLLNPQSPEDRDEALTIAAHLSSEGIMTRSRFRALQQRQRAKVLLTNARLRPAAGRGVGVGTGGAGVRGSDRMTPEEEARALEQLLLSRRRAAAGASSSSSSPWVSGGLSSLPPSTTSSSSRPGTAAGAGTWATGANGLGPDGPLCVVCQSEPRTVIVWPCRCLCLCDECRVSLAMNNFDKCVCCRREVMSFSRIYVP</sequence>
<keyword evidence="2" id="KW-1133">Transmembrane helix</keyword>
<dbReference type="CDD" id="cd16616">
    <property type="entry name" value="mRING-HC-C4C4_Asi1p-like"/>
    <property type="match status" value="1"/>
</dbReference>
<feature type="compositionally biased region" description="Low complexity" evidence="1">
    <location>
        <begin position="807"/>
        <end position="842"/>
    </location>
</feature>
<dbReference type="PANTHER" id="PTHR22696:SF1">
    <property type="entry name" value="E3 UBIQUITIN-PROTEIN LIGASE RNF26"/>
    <property type="match status" value="1"/>
</dbReference>
<protein>
    <recommendedName>
        <fullName evidence="5">Ubiquitin-protein ligase</fullName>
    </recommendedName>
</protein>
<feature type="region of interest" description="Disordered" evidence="1">
    <location>
        <begin position="920"/>
        <end position="943"/>
    </location>
</feature>
<evidence type="ECO:0000313" key="4">
    <source>
        <dbReference type="Proteomes" id="UP001600064"/>
    </source>
</evidence>
<reference evidence="3 4" key="1">
    <citation type="journal article" date="2024" name="Commun. Biol.">
        <title>Comparative genomic analysis of thermophilic fungi reveals convergent evolutionary adaptations and gene losses.</title>
        <authorList>
            <person name="Steindorff A.S."/>
            <person name="Aguilar-Pontes M.V."/>
            <person name="Robinson A.J."/>
            <person name="Andreopoulos B."/>
            <person name="LaButti K."/>
            <person name="Kuo A."/>
            <person name="Mondo S."/>
            <person name="Riley R."/>
            <person name="Otillar R."/>
            <person name="Haridas S."/>
            <person name="Lipzen A."/>
            <person name="Grimwood J."/>
            <person name="Schmutz J."/>
            <person name="Clum A."/>
            <person name="Reid I.D."/>
            <person name="Moisan M.C."/>
            <person name="Butler G."/>
            <person name="Nguyen T.T.M."/>
            <person name="Dewar K."/>
            <person name="Conant G."/>
            <person name="Drula E."/>
            <person name="Henrissat B."/>
            <person name="Hansel C."/>
            <person name="Singer S."/>
            <person name="Hutchinson M.I."/>
            <person name="de Vries R.P."/>
            <person name="Natvig D.O."/>
            <person name="Powell A.J."/>
            <person name="Tsang A."/>
            <person name="Grigoriev I.V."/>
        </authorList>
    </citation>
    <scope>NUCLEOTIDE SEQUENCE [LARGE SCALE GENOMIC DNA]</scope>
    <source>
        <strain evidence="3 4">ATCC 22073</strain>
    </source>
</reference>
<name>A0ABR4DBK9_9PEZI</name>
<dbReference type="RefSeq" id="XP_070866469.1">
    <property type="nucleotide sequence ID" value="XM_071011573.1"/>
</dbReference>
<keyword evidence="4" id="KW-1185">Reference proteome</keyword>
<evidence type="ECO:0008006" key="5">
    <source>
        <dbReference type="Google" id="ProtNLM"/>
    </source>
</evidence>
<dbReference type="Proteomes" id="UP001600064">
    <property type="component" value="Unassembled WGS sequence"/>
</dbReference>
<feature type="region of interest" description="Disordered" evidence="1">
    <location>
        <begin position="752"/>
        <end position="857"/>
    </location>
</feature>
<keyword evidence="2" id="KW-0472">Membrane</keyword>
<accession>A0ABR4DBK9</accession>
<feature type="compositionally biased region" description="Gly residues" evidence="1">
    <location>
        <begin position="921"/>
        <end position="932"/>
    </location>
</feature>
<dbReference type="GeneID" id="98126217"/>
<dbReference type="Gene3D" id="3.30.40.10">
    <property type="entry name" value="Zinc/RING finger domain, C3HC4 (zinc finger)"/>
    <property type="match status" value="1"/>
</dbReference>
<comment type="caution">
    <text evidence="3">The sequence shown here is derived from an EMBL/GenBank/DDBJ whole genome shotgun (WGS) entry which is preliminary data.</text>
</comment>
<evidence type="ECO:0000256" key="1">
    <source>
        <dbReference type="SAM" id="MobiDB-lite"/>
    </source>
</evidence>
<dbReference type="PANTHER" id="PTHR22696">
    <property type="entry name" value="E3 UBIQUITIN-PROTEIN LIGASE RNF26"/>
    <property type="match status" value="1"/>
</dbReference>
<feature type="transmembrane region" description="Helical" evidence="2">
    <location>
        <begin position="375"/>
        <end position="396"/>
    </location>
</feature>
<feature type="compositionally biased region" description="Acidic residues" evidence="1">
    <location>
        <begin position="785"/>
        <end position="803"/>
    </location>
</feature>
<evidence type="ECO:0000256" key="2">
    <source>
        <dbReference type="SAM" id="Phobius"/>
    </source>
</evidence>
<feature type="transmembrane region" description="Helical" evidence="2">
    <location>
        <begin position="442"/>
        <end position="468"/>
    </location>
</feature>
<proteinExistence type="predicted"/>
<gene>
    <name evidence="3" type="ORF">VTJ83DRAFT_5019</name>
</gene>
<evidence type="ECO:0000313" key="3">
    <source>
        <dbReference type="EMBL" id="KAL2267742.1"/>
    </source>
</evidence>
<feature type="transmembrane region" description="Helical" evidence="2">
    <location>
        <begin position="633"/>
        <end position="658"/>
    </location>
</feature>
<organism evidence="3 4">
    <name type="scientific">Remersonia thermophila</name>
    <dbReference type="NCBI Taxonomy" id="72144"/>
    <lineage>
        <taxon>Eukaryota</taxon>
        <taxon>Fungi</taxon>
        <taxon>Dikarya</taxon>
        <taxon>Ascomycota</taxon>
        <taxon>Pezizomycotina</taxon>
        <taxon>Sordariomycetes</taxon>
        <taxon>Sordariomycetidae</taxon>
        <taxon>Sordariales</taxon>
        <taxon>Sordariales incertae sedis</taxon>
        <taxon>Remersonia</taxon>
    </lineage>
</organism>
<dbReference type="InterPro" id="IPR013083">
    <property type="entry name" value="Znf_RING/FYVE/PHD"/>
</dbReference>
<feature type="compositionally biased region" description="Low complexity" evidence="1">
    <location>
        <begin position="773"/>
        <end position="784"/>
    </location>
</feature>
<feature type="transmembrane region" description="Helical" evidence="2">
    <location>
        <begin position="403"/>
        <end position="422"/>
    </location>
</feature>
<dbReference type="EMBL" id="JAZGUE010000004">
    <property type="protein sequence ID" value="KAL2267742.1"/>
    <property type="molecule type" value="Genomic_DNA"/>
</dbReference>
<dbReference type="Pfam" id="PF13920">
    <property type="entry name" value="zf-C3HC4_3"/>
    <property type="match status" value="1"/>
</dbReference>
<keyword evidence="2" id="KW-0812">Transmembrane</keyword>
<feature type="compositionally biased region" description="Basic and acidic residues" evidence="1">
    <location>
        <begin position="934"/>
        <end position="943"/>
    </location>
</feature>